<dbReference type="Gene3D" id="3.30.429.10">
    <property type="entry name" value="Macrophage Migration Inhibitory Factor"/>
    <property type="match status" value="1"/>
</dbReference>
<dbReference type="GO" id="GO:0016853">
    <property type="term" value="F:isomerase activity"/>
    <property type="evidence" value="ECO:0007669"/>
    <property type="project" value="UniProtKB-KW"/>
</dbReference>
<feature type="domain" description="4-oxalocrotonate tautomerase-like" evidence="3">
    <location>
        <begin position="4"/>
        <end position="50"/>
    </location>
</feature>
<dbReference type="AlphaFoldDB" id="A0A9D2KC31"/>
<dbReference type="InterPro" id="IPR004370">
    <property type="entry name" value="4-OT-like_dom"/>
</dbReference>
<dbReference type="Pfam" id="PF01361">
    <property type="entry name" value="Tautomerase"/>
    <property type="match status" value="1"/>
</dbReference>
<dbReference type="InterPro" id="IPR014347">
    <property type="entry name" value="Tautomerase/MIF_sf"/>
</dbReference>
<sequence>MAHISIDLPSISQQQKKKLIEGMQALLSEIAEIDKSEISVSLHELPRENMNSSENNIKSVKEENKQTKSEEKEVKKKSFFKEIFP</sequence>
<name>A0A9D2KC31_9BACT</name>
<evidence type="ECO:0000256" key="2">
    <source>
        <dbReference type="SAM" id="MobiDB-lite"/>
    </source>
</evidence>
<evidence type="ECO:0000259" key="3">
    <source>
        <dbReference type="Pfam" id="PF01361"/>
    </source>
</evidence>
<comment type="caution">
    <text evidence="4">The sequence shown here is derived from an EMBL/GenBank/DDBJ whole genome shotgun (WGS) entry which is preliminary data.</text>
</comment>
<protein>
    <submittedName>
        <fullName evidence="4">4-oxalocrotonate tautomerase family protein</fullName>
    </submittedName>
</protein>
<reference evidence="4" key="2">
    <citation type="submission" date="2021-04" db="EMBL/GenBank/DDBJ databases">
        <authorList>
            <person name="Gilroy R."/>
        </authorList>
    </citation>
    <scope>NUCLEOTIDE SEQUENCE</scope>
    <source>
        <strain evidence="4">ChiW4-1371</strain>
    </source>
</reference>
<dbReference type="EMBL" id="DXAQ01000022">
    <property type="protein sequence ID" value="HIZ88598.1"/>
    <property type="molecule type" value="Genomic_DNA"/>
</dbReference>
<organism evidence="4 5">
    <name type="scientific">Candidatus Mucispirillum faecigallinarum</name>
    <dbReference type="NCBI Taxonomy" id="2838699"/>
    <lineage>
        <taxon>Bacteria</taxon>
        <taxon>Pseudomonadati</taxon>
        <taxon>Deferribacterota</taxon>
        <taxon>Deferribacteres</taxon>
        <taxon>Deferribacterales</taxon>
        <taxon>Mucispirillaceae</taxon>
        <taxon>Mucispirillum</taxon>
    </lineage>
</organism>
<reference evidence="4" key="1">
    <citation type="journal article" date="2021" name="PeerJ">
        <title>Extensive microbial diversity within the chicken gut microbiome revealed by metagenomics and culture.</title>
        <authorList>
            <person name="Gilroy R."/>
            <person name="Ravi A."/>
            <person name="Getino M."/>
            <person name="Pursley I."/>
            <person name="Horton D.L."/>
            <person name="Alikhan N.F."/>
            <person name="Baker D."/>
            <person name="Gharbi K."/>
            <person name="Hall N."/>
            <person name="Watson M."/>
            <person name="Adriaenssens E.M."/>
            <person name="Foster-Nyarko E."/>
            <person name="Jarju S."/>
            <person name="Secka A."/>
            <person name="Antonio M."/>
            <person name="Oren A."/>
            <person name="Chaudhuri R.R."/>
            <person name="La Ragione R."/>
            <person name="Hildebrand F."/>
            <person name="Pallen M.J."/>
        </authorList>
    </citation>
    <scope>NUCLEOTIDE SEQUENCE</scope>
    <source>
        <strain evidence="4">ChiW4-1371</strain>
    </source>
</reference>
<feature type="compositionally biased region" description="Basic and acidic residues" evidence="2">
    <location>
        <begin position="59"/>
        <end position="72"/>
    </location>
</feature>
<feature type="region of interest" description="Disordered" evidence="2">
    <location>
        <begin position="48"/>
        <end position="72"/>
    </location>
</feature>
<feature type="compositionally biased region" description="Polar residues" evidence="2">
    <location>
        <begin position="49"/>
        <end position="58"/>
    </location>
</feature>
<proteinExistence type="predicted"/>
<dbReference type="SUPFAM" id="SSF55331">
    <property type="entry name" value="Tautomerase/MIF"/>
    <property type="match status" value="1"/>
</dbReference>
<evidence type="ECO:0000313" key="4">
    <source>
        <dbReference type="EMBL" id="HIZ88598.1"/>
    </source>
</evidence>
<gene>
    <name evidence="4" type="ORF">H9804_01530</name>
</gene>
<accession>A0A9D2KC31</accession>
<keyword evidence="1" id="KW-0413">Isomerase</keyword>
<dbReference type="Proteomes" id="UP000824176">
    <property type="component" value="Unassembled WGS sequence"/>
</dbReference>
<evidence type="ECO:0000256" key="1">
    <source>
        <dbReference type="ARBA" id="ARBA00023235"/>
    </source>
</evidence>
<evidence type="ECO:0000313" key="5">
    <source>
        <dbReference type="Proteomes" id="UP000824176"/>
    </source>
</evidence>